<keyword evidence="1" id="KW-0175">Coiled coil</keyword>
<accession>A0A6A6J5P4</accession>
<dbReference type="Proteomes" id="UP000800097">
    <property type="component" value="Unassembled WGS sequence"/>
</dbReference>
<dbReference type="GeneID" id="54553212"/>
<evidence type="ECO:0000256" key="1">
    <source>
        <dbReference type="SAM" id="Coils"/>
    </source>
</evidence>
<proteinExistence type="predicted"/>
<feature type="region of interest" description="Disordered" evidence="2">
    <location>
        <begin position="366"/>
        <end position="500"/>
    </location>
</feature>
<feature type="compositionally biased region" description="Basic and acidic residues" evidence="2">
    <location>
        <begin position="447"/>
        <end position="459"/>
    </location>
</feature>
<gene>
    <name evidence="3" type="ORF">EI97DRAFT_446543</name>
</gene>
<dbReference type="EMBL" id="ML986539">
    <property type="protein sequence ID" value="KAF2271517.1"/>
    <property type="molecule type" value="Genomic_DNA"/>
</dbReference>
<sequence>MAGAAPMDLDAFKKLSKPKMIEVLKTVPGLKTSGNKPALEKIWKDHLDSLQAQDTTAGAAVAHDEAESETAPTQAGAAAEAEDTGDAARQAEASNDPAAPSNNSRSMLARLTTPRTIRLSMRPMETIKLLGFKRKFRAKNYPDDLSEYLEPVHHFAVVLREAQNKFTLKTSHAENFVQLRMEVLDMLPSISAPPVLEEFFASWGIKTIHSKRASPSIFVRGDKEEDRQVQMAIAASLMTARGALGDAGDQEEETADQEEELKKAIQEELDALVAAVEYSLNRWAATFPAPGPAEILWPVDFSDAEKKTLRAFVREKLEEKNILEEQLSQEDRTAHIDDIWNAADFPLAKGKVKSVVQAVFLEVRNTAERSEKRRSKSASSRGGSQSRRGSISTVASRSPEQSRRGSLSTHASISPEARRRSLVGQTPDDVQDTIETPEVPDPTESEEQGHGTKRARPEDSDGEDDNDDMPVKRGKRQSSSTRGETSRGRPRGRARAHCGERGYVLTSTDVDFADGKVKTVQYNSAKSGMQTQYQRL</sequence>
<feature type="compositionally biased region" description="Low complexity" evidence="2">
    <location>
        <begin position="377"/>
        <end position="390"/>
    </location>
</feature>
<dbReference type="AlphaFoldDB" id="A0A6A6J5P4"/>
<evidence type="ECO:0000313" key="4">
    <source>
        <dbReference type="Proteomes" id="UP000800097"/>
    </source>
</evidence>
<evidence type="ECO:0000256" key="2">
    <source>
        <dbReference type="SAM" id="MobiDB-lite"/>
    </source>
</evidence>
<feature type="compositionally biased region" description="Polar residues" evidence="2">
    <location>
        <begin position="391"/>
        <end position="412"/>
    </location>
</feature>
<reference evidence="3" key="1">
    <citation type="journal article" date="2020" name="Stud. Mycol.">
        <title>101 Dothideomycetes genomes: a test case for predicting lifestyles and emergence of pathogens.</title>
        <authorList>
            <person name="Haridas S."/>
            <person name="Albert R."/>
            <person name="Binder M."/>
            <person name="Bloem J."/>
            <person name="Labutti K."/>
            <person name="Salamov A."/>
            <person name="Andreopoulos B."/>
            <person name="Baker S."/>
            <person name="Barry K."/>
            <person name="Bills G."/>
            <person name="Bluhm B."/>
            <person name="Cannon C."/>
            <person name="Castanera R."/>
            <person name="Culley D."/>
            <person name="Daum C."/>
            <person name="Ezra D."/>
            <person name="Gonzalez J."/>
            <person name="Henrissat B."/>
            <person name="Kuo A."/>
            <person name="Liang C."/>
            <person name="Lipzen A."/>
            <person name="Lutzoni F."/>
            <person name="Magnuson J."/>
            <person name="Mondo S."/>
            <person name="Nolan M."/>
            <person name="Ohm R."/>
            <person name="Pangilinan J."/>
            <person name="Park H.-J."/>
            <person name="Ramirez L."/>
            <person name="Alfaro M."/>
            <person name="Sun H."/>
            <person name="Tritt A."/>
            <person name="Yoshinaga Y."/>
            <person name="Zwiers L.-H."/>
            <person name="Turgeon B."/>
            <person name="Goodwin S."/>
            <person name="Spatafora J."/>
            <person name="Crous P."/>
            <person name="Grigoriev I."/>
        </authorList>
    </citation>
    <scope>NUCLEOTIDE SEQUENCE</scope>
    <source>
        <strain evidence="3">CBS 379.55</strain>
    </source>
</reference>
<feature type="region of interest" description="Disordered" evidence="2">
    <location>
        <begin position="54"/>
        <end position="115"/>
    </location>
</feature>
<protein>
    <recommendedName>
        <fullName evidence="5">SAP domain-containing protein</fullName>
    </recommendedName>
</protein>
<feature type="coiled-coil region" evidence="1">
    <location>
        <begin position="247"/>
        <end position="275"/>
    </location>
</feature>
<name>A0A6A6J5P4_WESOR</name>
<organism evidence="3 4">
    <name type="scientific">Westerdykella ornata</name>
    <dbReference type="NCBI Taxonomy" id="318751"/>
    <lineage>
        <taxon>Eukaryota</taxon>
        <taxon>Fungi</taxon>
        <taxon>Dikarya</taxon>
        <taxon>Ascomycota</taxon>
        <taxon>Pezizomycotina</taxon>
        <taxon>Dothideomycetes</taxon>
        <taxon>Pleosporomycetidae</taxon>
        <taxon>Pleosporales</taxon>
        <taxon>Sporormiaceae</taxon>
        <taxon>Westerdykella</taxon>
    </lineage>
</organism>
<evidence type="ECO:0008006" key="5">
    <source>
        <dbReference type="Google" id="ProtNLM"/>
    </source>
</evidence>
<evidence type="ECO:0000313" key="3">
    <source>
        <dbReference type="EMBL" id="KAF2271517.1"/>
    </source>
</evidence>
<feature type="compositionally biased region" description="Low complexity" evidence="2">
    <location>
        <begin position="69"/>
        <end position="79"/>
    </location>
</feature>
<keyword evidence="4" id="KW-1185">Reference proteome</keyword>
<dbReference type="RefSeq" id="XP_033649056.1">
    <property type="nucleotide sequence ID" value="XM_033800037.1"/>
</dbReference>